<protein>
    <submittedName>
        <fullName evidence="1">Uncharacterized protein</fullName>
    </submittedName>
</protein>
<dbReference type="Pfam" id="PF08076">
    <property type="entry name" value="TetM_leader"/>
    <property type="match status" value="1"/>
</dbReference>
<keyword evidence="2" id="KW-1185">Reference proteome</keyword>
<accession>A0ABS8CQP5</accession>
<reference evidence="1 2" key="1">
    <citation type="submission" date="2020-07" db="EMBL/GenBank/DDBJ databases">
        <title>Pseudogemmobacter sp. nov., isolated from poultry manure in Taiwan.</title>
        <authorList>
            <person name="Lin S.-Y."/>
            <person name="Tang Y.-S."/>
            <person name="Young C.-C."/>
        </authorList>
    </citation>
    <scope>NUCLEOTIDE SEQUENCE [LARGE SCALE GENOMIC DNA]</scope>
    <source>
        <strain evidence="1 2">CC-YST710</strain>
    </source>
</reference>
<dbReference type="RefSeq" id="WP_226937201.1">
    <property type="nucleotide sequence ID" value="NZ_JACDXX010000019.1"/>
</dbReference>
<evidence type="ECO:0000313" key="2">
    <source>
        <dbReference type="Proteomes" id="UP001198571"/>
    </source>
</evidence>
<sequence length="26" mass="3011">MLPDSSKPVSDKTRTVHWDFYALLGF</sequence>
<dbReference type="Proteomes" id="UP001198571">
    <property type="component" value="Unassembled WGS sequence"/>
</dbReference>
<dbReference type="InterPro" id="IPR012992">
    <property type="entry name" value="Tet-R_leader_TetM"/>
</dbReference>
<proteinExistence type="predicted"/>
<comment type="caution">
    <text evidence="1">The sequence shown here is derived from an EMBL/GenBank/DDBJ whole genome shotgun (WGS) entry which is preliminary data.</text>
</comment>
<organism evidence="1 2">
    <name type="scientific">Pseudogemmobacter faecipullorum</name>
    <dbReference type="NCBI Taxonomy" id="2755041"/>
    <lineage>
        <taxon>Bacteria</taxon>
        <taxon>Pseudomonadati</taxon>
        <taxon>Pseudomonadota</taxon>
        <taxon>Alphaproteobacteria</taxon>
        <taxon>Rhodobacterales</taxon>
        <taxon>Paracoccaceae</taxon>
        <taxon>Pseudogemmobacter</taxon>
    </lineage>
</organism>
<name>A0ABS8CQP5_9RHOB</name>
<dbReference type="EMBL" id="JACDXX010000019">
    <property type="protein sequence ID" value="MCB5411689.1"/>
    <property type="molecule type" value="Genomic_DNA"/>
</dbReference>
<gene>
    <name evidence="1" type="ORF">H0485_16985</name>
</gene>
<evidence type="ECO:0000313" key="1">
    <source>
        <dbReference type="EMBL" id="MCB5411689.1"/>
    </source>
</evidence>